<feature type="domain" description="Response regulatory" evidence="2">
    <location>
        <begin position="5"/>
        <end position="129"/>
    </location>
</feature>
<keyword evidence="1" id="KW-0597">Phosphoprotein</keyword>
<organism evidence="3 4">
    <name type="scientific">Novipirellula caenicola</name>
    <dbReference type="NCBI Taxonomy" id="1536901"/>
    <lineage>
        <taxon>Bacteria</taxon>
        <taxon>Pseudomonadati</taxon>
        <taxon>Planctomycetota</taxon>
        <taxon>Planctomycetia</taxon>
        <taxon>Pirellulales</taxon>
        <taxon>Pirellulaceae</taxon>
        <taxon>Novipirellula</taxon>
    </lineage>
</organism>
<evidence type="ECO:0000313" key="4">
    <source>
        <dbReference type="Proteomes" id="UP001416858"/>
    </source>
</evidence>
<dbReference type="Gene3D" id="3.40.50.1580">
    <property type="entry name" value="Nucleoside phosphorylase domain"/>
    <property type="match status" value="1"/>
</dbReference>
<dbReference type="Pfam" id="PF01048">
    <property type="entry name" value="PNP_UDP_1"/>
    <property type="match status" value="1"/>
</dbReference>
<dbReference type="SUPFAM" id="SSF52172">
    <property type="entry name" value="CheY-like"/>
    <property type="match status" value="1"/>
</dbReference>
<dbReference type="Gene3D" id="3.40.50.2300">
    <property type="match status" value="1"/>
</dbReference>
<dbReference type="Proteomes" id="UP001416858">
    <property type="component" value="Unassembled WGS sequence"/>
</dbReference>
<dbReference type="InterPro" id="IPR011006">
    <property type="entry name" value="CheY-like_superfamily"/>
</dbReference>
<evidence type="ECO:0000256" key="1">
    <source>
        <dbReference type="PROSITE-ProRule" id="PRU00169"/>
    </source>
</evidence>
<dbReference type="RefSeq" id="WP_345685225.1">
    <property type="nucleotide sequence ID" value="NZ_BAABRO010000009.1"/>
</dbReference>
<dbReference type="InterPro" id="IPR035994">
    <property type="entry name" value="Nucleoside_phosphorylase_sf"/>
</dbReference>
<dbReference type="PROSITE" id="PS50110">
    <property type="entry name" value="RESPONSE_REGULATORY"/>
    <property type="match status" value="1"/>
</dbReference>
<proteinExistence type="predicted"/>
<dbReference type="InterPro" id="IPR000845">
    <property type="entry name" value="Nucleoside_phosphorylase_d"/>
</dbReference>
<accession>A0ABP9VVZ5</accession>
<keyword evidence="4" id="KW-1185">Reference proteome</keyword>
<protein>
    <recommendedName>
        <fullName evidence="2">Response regulatory domain-containing protein</fullName>
    </recommendedName>
</protein>
<sequence length="415" mass="46056">MNRLTCLVVDDDPDKASQIQEVVCREFGDDFVEIVCVGSAYEAGQRMRKSMFDLLFIDLNLPMRKDGEAVGDGGIKLLKQVMRATGKLIRPSFVVGITAFEDLASRDVKDFREQGWALIQYEADSAAWESTIANHCRQIAEIQKRYASSEVDHVDVCICTALAEPELRACKDIFSVKLKSVEKCGRNFDLYELIVGERKVSVCLASASEMGIASIASLTTQLICNFRPSVCLLLGICAGIRSEIGDLVIAESSVNYQTGKWEQADESLEAVFKQEPRYHTASPRILEALRCFNSERKDRILAIPSAFRGVDPPKAPATNIGPVACGAAVIESEQIVGDLQFQNRKLEGLEMESYGFYVACRNAYPGLEYAMIKAVCDTGRPPKRDEFQSYASFLSAEYAIAFLRDLVERDSNLLL</sequence>
<dbReference type="SUPFAM" id="SSF53167">
    <property type="entry name" value="Purine and uridine phosphorylases"/>
    <property type="match status" value="1"/>
</dbReference>
<comment type="caution">
    <text evidence="3">The sequence shown here is derived from an EMBL/GenBank/DDBJ whole genome shotgun (WGS) entry which is preliminary data.</text>
</comment>
<dbReference type="InterPro" id="IPR001789">
    <property type="entry name" value="Sig_transdc_resp-reg_receiver"/>
</dbReference>
<dbReference type="CDD" id="cd00156">
    <property type="entry name" value="REC"/>
    <property type="match status" value="1"/>
</dbReference>
<name>A0ABP9VVZ5_9BACT</name>
<gene>
    <name evidence="3" type="ORF">Rcae01_03911</name>
</gene>
<evidence type="ECO:0000313" key="3">
    <source>
        <dbReference type="EMBL" id="GAA5508445.1"/>
    </source>
</evidence>
<evidence type="ECO:0000259" key="2">
    <source>
        <dbReference type="PROSITE" id="PS50110"/>
    </source>
</evidence>
<dbReference type="PANTHER" id="PTHR46832:SF1">
    <property type="entry name" value="5'-METHYLTHIOADENOSINE_S-ADENOSYLHOMOCYSTEINE NUCLEOSIDASE"/>
    <property type="match status" value="1"/>
</dbReference>
<dbReference type="EMBL" id="BAABRO010000009">
    <property type="protein sequence ID" value="GAA5508445.1"/>
    <property type="molecule type" value="Genomic_DNA"/>
</dbReference>
<reference evidence="3 4" key="1">
    <citation type="submission" date="2024-02" db="EMBL/GenBank/DDBJ databases">
        <title>Rhodopirellula caenicola NBRC 110016.</title>
        <authorList>
            <person name="Ichikawa N."/>
            <person name="Katano-Makiyama Y."/>
            <person name="Hidaka K."/>
        </authorList>
    </citation>
    <scope>NUCLEOTIDE SEQUENCE [LARGE SCALE GENOMIC DNA]</scope>
    <source>
        <strain evidence="3 4">NBRC 110016</strain>
    </source>
</reference>
<dbReference type="PANTHER" id="PTHR46832">
    <property type="entry name" value="5'-METHYLTHIOADENOSINE/S-ADENOSYLHOMOCYSTEINE NUCLEOSIDASE"/>
    <property type="match status" value="1"/>
</dbReference>
<feature type="modified residue" description="4-aspartylphosphate" evidence="1">
    <location>
        <position position="58"/>
    </location>
</feature>